<accession>A0ABW2ZLR1</accession>
<dbReference type="InterPro" id="IPR010982">
    <property type="entry name" value="Lambda_DNA-bd_dom_sf"/>
</dbReference>
<protein>
    <submittedName>
        <fullName evidence="3">Helix-turn-helix domain-containing protein</fullName>
    </submittedName>
</protein>
<sequence>MNIGDKITALRKAKKISQADLAKEAGVSREIIGRYERNEVSPSVDVAKKIADALEVSLDYLAGGSDKAAFDKQTLKLIDEIEELEPSVKDKLIFLANAIIRDAKTGKAYAH</sequence>
<evidence type="ECO:0000313" key="4">
    <source>
        <dbReference type="Proteomes" id="UP001597073"/>
    </source>
</evidence>
<gene>
    <name evidence="3" type="ORF">ACFQZI_19910</name>
</gene>
<dbReference type="Gene3D" id="1.10.260.40">
    <property type="entry name" value="lambda repressor-like DNA-binding domains"/>
    <property type="match status" value="1"/>
</dbReference>
<dbReference type="SUPFAM" id="SSF47413">
    <property type="entry name" value="lambda repressor-like DNA-binding domains"/>
    <property type="match status" value="1"/>
</dbReference>
<organism evidence="3 4">
    <name type="scientific">Mucilaginibacter lutimaris</name>
    <dbReference type="NCBI Taxonomy" id="931629"/>
    <lineage>
        <taxon>Bacteria</taxon>
        <taxon>Pseudomonadati</taxon>
        <taxon>Bacteroidota</taxon>
        <taxon>Sphingobacteriia</taxon>
        <taxon>Sphingobacteriales</taxon>
        <taxon>Sphingobacteriaceae</taxon>
        <taxon>Mucilaginibacter</taxon>
    </lineage>
</organism>
<dbReference type="CDD" id="cd00093">
    <property type="entry name" value="HTH_XRE"/>
    <property type="match status" value="1"/>
</dbReference>
<evidence type="ECO:0000259" key="2">
    <source>
        <dbReference type="PROSITE" id="PS50943"/>
    </source>
</evidence>
<dbReference type="SMART" id="SM00530">
    <property type="entry name" value="HTH_XRE"/>
    <property type="match status" value="1"/>
</dbReference>
<dbReference type="Proteomes" id="UP001597073">
    <property type="component" value="Unassembled WGS sequence"/>
</dbReference>
<dbReference type="PANTHER" id="PTHR46558">
    <property type="entry name" value="TRACRIPTIONAL REGULATORY PROTEIN-RELATED-RELATED"/>
    <property type="match status" value="1"/>
</dbReference>
<dbReference type="NCBIfam" id="NF041951">
    <property type="entry name" value="phage_RstR"/>
    <property type="match status" value="1"/>
</dbReference>
<dbReference type="Pfam" id="PF01381">
    <property type="entry name" value="HTH_3"/>
    <property type="match status" value="1"/>
</dbReference>
<dbReference type="EMBL" id="JBHTIA010000023">
    <property type="protein sequence ID" value="MFD0767130.1"/>
    <property type="molecule type" value="Genomic_DNA"/>
</dbReference>
<keyword evidence="4" id="KW-1185">Reference proteome</keyword>
<keyword evidence="1" id="KW-0238">DNA-binding</keyword>
<dbReference type="InterPro" id="IPR049639">
    <property type="entry name" value="RstR"/>
</dbReference>
<evidence type="ECO:0000313" key="3">
    <source>
        <dbReference type="EMBL" id="MFD0767130.1"/>
    </source>
</evidence>
<evidence type="ECO:0000256" key="1">
    <source>
        <dbReference type="ARBA" id="ARBA00023125"/>
    </source>
</evidence>
<dbReference type="PANTHER" id="PTHR46558:SF11">
    <property type="entry name" value="HTH-TYPE TRANSCRIPTIONAL REGULATOR XRE"/>
    <property type="match status" value="1"/>
</dbReference>
<reference evidence="4" key="1">
    <citation type="journal article" date="2019" name="Int. J. Syst. Evol. Microbiol.">
        <title>The Global Catalogue of Microorganisms (GCM) 10K type strain sequencing project: providing services to taxonomists for standard genome sequencing and annotation.</title>
        <authorList>
            <consortium name="The Broad Institute Genomics Platform"/>
            <consortium name="The Broad Institute Genome Sequencing Center for Infectious Disease"/>
            <person name="Wu L."/>
            <person name="Ma J."/>
        </authorList>
    </citation>
    <scope>NUCLEOTIDE SEQUENCE [LARGE SCALE GENOMIC DNA]</scope>
    <source>
        <strain evidence="4">CCUG 60742</strain>
    </source>
</reference>
<dbReference type="PROSITE" id="PS50943">
    <property type="entry name" value="HTH_CROC1"/>
    <property type="match status" value="1"/>
</dbReference>
<comment type="caution">
    <text evidence="3">The sequence shown here is derived from an EMBL/GenBank/DDBJ whole genome shotgun (WGS) entry which is preliminary data.</text>
</comment>
<dbReference type="InterPro" id="IPR001387">
    <property type="entry name" value="Cro/C1-type_HTH"/>
</dbReference>
<proteinExistence type="predicted"/>
<dbReference type="RefSeq" id="WP_377145639.1">
    <property type="nucleotide sequence ID" value="NZ_JBHTIA010000023.1"/>
</dbReference>
<feature type="domain" description="HTH cro/C1-type" evidence="2">
    <location>
        <begin position="7"/>
        <end position="61"/>
    </location>
</feature>
<name>A0ABW2ZLR1_9SPHI</name>